<dbReference type="AlphaFoldDB" id="A0A0R1LVW1"/>
<dbReference type="PATRIC" id="fig|1423715.3.peg.2107"/>
<gene>
    <name evidence="2" type="ORF">FD25_GL002051</name>
</gene>
<keyword evidence="3" id="KW-1185">Reference proteome</keyword>
<organism evidence="2 3">
    <name type="scientific">Levilactobacillus acidifarinae DSM 19394 = JCM 15949</name>
    <dbReference type="NCBI Taxonomy" id="1423715"/>
    <lineage>
        <taxon>Bacteria</taxon>
        <taxon>Bacillati</taxon>
        <taxon>Bacillota</taxon>
        <taxon>Bacilli</taxon>
        <taxon>Lactobacillales</taxon>
        <taxon>Lactobacillaceae</taxon>
        <taxon>Levilactobacillus</taxon>
    </lineage>
</organism>
<reference evidence="2 3" key="1">
    <citation type="journal article" date="2015" name="Genome Announc.">
        <title>Expanding the biotechnology potential of lactobacilli through comparative genomics of 213 strains and associated genera.</title>
        <authorList>
            <person name="Sun Z."/>
            <person name="Harris H.M."/>
            <person name="McCann A."/>
            <person name="Guo C."/>
            <person name="Argimon S."/>
            <person name="Zhang W."/>
            <person name="Yang X."/>
            <person name="Jeffery I.B."/>
            <person name="Cooney J.C."/>
            <person name="Kagawa T.F."/>
            <person name="Liu W."/>
            <person name="Song Y."/>
            <person name="Salvetti E."/>
            <person name="Wrobel A."/>
            <person name="Rasinkangas P."/>
            <person name="Parkhill J."/>
            <person name="Rea M.C."/>
            <person name="O'Sullivan O."/>
            <person name="Ritari J."/>
            <person name="Douillard F.P."/>
            <person name="Paul Ross R."/>
            <person name="Yang R."/>
            <person name="Briner A.E."/>
            <person name="Felis G.E."/>
            <person name="de Vos W.M."/>
            <person name="Barrangou R."/>
            <person name="Klaenhammer T.R."/>
            <person name="Caufield P.W."/>
            <person name="Cui Y."/>
            <person name="Zhang H."/>
            <person name="O'Toole P.W."/>
        </authorList>
    </citation>
    <scope>NUCLEOTIDE SEQUENCE [LARGE SCALE GENOMIC DNA]</scope>
    <source>
        <strain evidence="2 3">DSM 19394</strain>
    </source>
</reference>
<name>A0A0R1LVW1_9LACO</name>
<evidence type="ECO:0000313" key="3">
    <source>
        <dbReference type="Proteomes" id="UP000051955"/>
    </source>
</evidence>
<sequence length="154" mass="16942">MLFMSKKKLVNIDLTDMAHGAIQEKLDNVMDDVLENILNPNCEPKKKRKVTITLSMTPTETRNSVTLDAQVKATLVPEDSATTTILVGRNSTGRIEANELKSGTPGQTYIDPEDGKLKDDKGTDIDKVEAEGKDKPAKASTIIDFQHSQKKESN</sequence>
<dbReference type="EMBL" id="AZDV01000003">
    <property type="protein sequence ID" value="KRK96554.1"/>
    <property type="molecule type" value="Genomic_DNA"/>
</dbReference>
<evidence type="ECO:0000313" key="2">
    <source>
        <dbReference type="EMBL" id="KRK96554.1"/>
    </source>
</evidence>
<dbReference type="Proteomes" id="UP000051955">
    <property type="component" value="Unassembled WGS sequence"/>
</dbReference>
<accession>A0A0R1LVW1</accession>
<proteinExistence type="predicted"/>
<evidence type="ECO:0008006" key="4">
    <source>
        <dbReference type="Google" id="ProtNLM"/>
    </source>
</evidence>
<feature type="region of interest" description="Disordered" evidence="1">
    <location>
        <begin position="96"/>
        <end position="154"/>
    </location>
</feature>
<evidence type="ECO:0000256" key="1">
    <source>
        <dbReference type="SAM" id="MobiDB-lite"/>
    </source>
</evidence>
<protein>
    <recommendedName>
        <fullName evidence="4">Replication terminator protein, phage associated</fullName>
    </recommendedName>
</protein>
<feature type="compositionally biased region" description="Basic and acidic residues" evidence="1">
    <location>
        <begin position="113"/>
        <end position="137"/>
    </location>
</feature>
<dbReference type="STRING" id="1423715.FD25_GL002051"/>
<comment type="caution">
    <text evidence="2">The sequence shown here is derived from an EMBL/GenBank/DDBJ whole genome shotgun (WGS) entry which is preliminary data.</text>
</comment>